<dbReference type="EMBL" id="JAIVGD010000005">
    <property type="protein sequence ID" value="KAH0773138.1"/>
    <property type="molecule type" value="Genomic_DNA"/>
</dbReference>
<comment type="caution">
    <text evidence="1">The sequence shown here is derived from an EMBL/GenBank/DDBJ whole genome shotgun (WGS) entry which is preliminary data.</text>
</comment>
<name>A0ABQ7VXC3_SOLTU</name>
<evidence type="ECO:0000313" key="2">
    <source>
        <dbReference type="Proteomes" id="UP000826656"/>
    </source>
</evidence>
<proteinExistence type="predicted"/>
<sequence length="239" mass="26408">MTGEESTAEMIVPTTTIIDHHHLLYLQASDSPGLSRLMKLALQGKGKLGFVDGNCTKIKFKGKLEELWEKCNAIVLSWLIPSIVYALNAKKAWDEFKECFDRSNLTRIYYLWTEITILRHGTDSVTSYYSRMKDLWNELDVMFLIGLNESYSNLMSHILSCNAHVTVNEAYATMAQEESQKSLGVVDTQKDPLSMIAGKAQGYRPKRPGGHGGSGGVGRGHGGFGGVGYLVSIVATKII</sequence>
<accession>A0ABQ7VXC3</accession>
<reference evidence="1 2" key="1">
    <citation type="journal article" date="2021" name="bioRxiv">
        <title>Chromosome-scale and haplotype-resolved genome assembly of a tetraploid potato cultivar.</title>
        <authorList>
            <person name="Sun H."/>
            <person name="Jiao W.-B."/>
            <person name="Krause K."/>
            <person name="Campoy J.A."/>
            <person name="Goel M."/>
            <person name="Folz-Donahue K."/>
            <person name="Kukat C."/>
            <person name="Huettel B."/>
            <person name="Schneeberger K."/>
        </authorList>
    </citation>
    <scope>NUCLEOTIDE SEQUENCE [LARGE SCALE GENOMIC DNA]</scope>
    <source>
        <strain evidence="1">SolTubOtavaFocal</strain>
        <tissue evidence="1">Leaves</tissue>
    </source>
</reference>
<dbReference type="Proteomes" id="UP000826656">
    <property type="component" value="Unassembled WGS sequence"/>
</dbReference>
<dbReference type="PANTHER" id="PTHR37610">
    <property type="entry name" value="CCHC-TYPE DOMAIN-CONTAINING PROTEIN"/>
    <property type="match status" value="1"/>
</dbReference>
<organism evidence="1 2">
    <name type="scientific">Solanum tuberosum</name>
    <name type="common">Potato</name>
    <dbReference type="NCBI Taxonomy" id="4113"/>
    <lineage>
        <taxon>Eukaryota</taxon>
        <taxon>Viridiplantae</taxon>
        <taxon>Streptophyta</taxon>
        <taxon>Embryophyta</taxon>
        <taxon>Tracheophyta</taxon>
        <taxon>Spermatophyta</taxon>
        <taxon>Magnoliopsida</taxon>
        <taxon>eudicotyledons</taxon>
        <taxon>Gunneridae</taxon>
        <taxon>Pentapetalae</taxon>
        <taxon>asterids</taxon>
        <taxon>lamiids</taxon>
        <taxon>Solanales</taxon>
        <taxon>Solanaceae</taxon>
        <taxon>Solanoideae</taxon>
        <taxon>Solaneae</taxon>
        <taxon>Solanum</taxon>
    </lineage>
</organism>
<evidence type="ECO:0000313" key="1">
    <source>
        <dbReference type="EMBL" id="KAH0773138.1"/>
    </source>
</evidence>
<evidence type="ECO:0008006" key="3">
    <source>
        <dbReference type="Google" id="ProtNLM"/>
    </source>
</evidence>
<protein>
    <recommendedName>
        <fullName evidence="3">Retrotransposon gag domain-containing protein</fullName>
    </recommendedName>
</protein>
<dbReference type="PANTHER" id="PTHR37610:SF86">
    <property type="entry name" value="RETROTRANSPOSON COPIA-LIKE N-TERMINAL DOMAIN-CONTAINING PROTEIN"/>
    <property type="match status" value="1"/>
</dbReference>
<keyword evidence="2" id="KW-1185">Reference proteome</keyword>
<gene>
    <name evidence="1" type="ORF">KY290_010275</name>
</gene>